<sequence>MASYGKDVGRPDPVQLAISQLRSVGAFDVALWILNGALQHYTELSLPWFQINFQIGIIYKEMAVDNLVLLDHYQKNIISCFKISSVETKPMIVELVLETLRQCIAILSNDKPSECYQLSKQALALANTYRRYDYIIPFAFLGAQVLASLHDVPSALWLINMAHDILITAGLPRHADIIQLVQVHLSLLNGDRIPDLLTKCDLPSGVPLQYRAVLLLTSGVFSPSSFSCLENDTCSSSVCFLDGSAVCLRWMDNPSITACYAFFRGLEKRKLSLTNDASTFFSLGLDLEGCTPAIRVLLLGQLVQLSLLQPNLVAASQFLVKMKHSLDDRPFLVAFYYQLFSQYCIISGELPVAMEKLTLSESLSKNLHTPMNSFANALLQLLSSSETYRKHDSVDALCPAASLIGSTLFSLSTIWEPVKAAVHCVASVLFCIGGDFANAESTIKRCIDENQIFEGCQAISYMILGDIYLNSGNCASAGKAFLESYRLAMTHNVPQLVYGVTSKIESEFSRIPIQAQEIVMKITGSKSSAQAYLESKIREVTATQEHQSLLQRIR</sequence>
<evidence type="ECO:0008006" key="2">
    <source>
        <dbReference type="Google" id="ProtNLM"/>
    </source>
</evidence>
<proteinExistence type="predicted"/>
<name>A0A0H5RN05_9EUKA</name>
<dbReference type="EMBL" id="HACM01009682">
    <property type="protein sequence ID" value="CRZ10124.1"/>
    <property type="molecule type" value="Transcribed_RNA"/>
</dbReference>
<organism evidence="1">
    <name type="scientific">Spongospora subterranea</name>
    <dbReference type="NCBI Taxonomy" id="70186"/>
    <lineage>
        <taxon>Eukaryota</taxon>
        <taxon>Sar</taxon>
        <taxon>Rhizaria</taxon>
        <taxon>Endomyxa</taxon>
        <taxon>Phytomyxea</taxon>
        <taxon>Plasmodiophorida</taxon>
        <taxon>Plasmodiophoridae</taxon>
        <taxon>Spongospora</taxon>
    </lineage>
</organism>
<accession>A0A0H5RN05</accession>
<evidence type="ECO:0000313" key="1">
    <source>
        <dbReference type="EMBL" id="CRZ10124.1"/>
    </source>
</evidence>
<reference evidence="1" key="1">
    <citation type="submission" date="2015-04" db="EMBL/GenBank/DDBJ databases">
        <title>The genome sequence of the plant pathogenic Rhizarian Plasmodiophora brassicae reveals insights in its biotrophic life cycle and the origin of chitin synthesis.</title>
        <authorList>
            <person name="Schwelm A."/>
            <person name="Fogelqvist J."/>
            <person name="Knaust A."/>
            <person name="Julke S."/>
            <person name="Lilja T."/>
            <person name="Dhandapani V."/>
            <person name="Bonilla-Rosso G."/>
            <person name="Karlsson M."/>
            <person name="Shevchenko A."/>
            <person name="Choi S.R."/>
            <person name="Kim H.G."/>
            <person name="Park J.Y."/>
            <person name="Lim Y.P."/>
            <person name="Ludwig-Muller J."/>
            <person name="Dixelius C."/>
        </authorList>
    </citation>
    <scope>NUCLEOTIDE SEQUENCE</scope>
    <source>
        <tissue evidence="1">Potato root galls</tissue>
    </source>
</reference>
<protein>
    <recommendedName>
        <fullName evidence="2">CCR4-NOT transcription complex subunit 10</fullName>
    </recommendedName>
</protein>
<dbReference type="AlphaFoldDB" id="A0A0H5RN05"/>